<evidence type="ECO:0000313" key="2">
    <source>
        <dbReference type="Proteomes" id="UP000296049"/>
    </source>
</evidence>
<dbReference type="EMBL" id="KB743007">
    <property type="protein sequence ID" value="EOB01993.1"/>
    <property type="molecule type" value="Genomic_DNA"/>
</dbReference>
<dbReference type="Proteomes" id="UP000296049">
    <property type="component" value="Unassembled WGS sequence"/>
</dbReference>
<protein>
    <submittedName>
        <fullName evidence="1">Uncharacterized protein</fullName>
    </submittedName>
</protein>
<keyword evidence="2" id="KW-1185">Reference proteome</keyword>
<dbReference type="AlphaFoldDB" id="R0LNJ0"/>
<name>R0LNJ0_ANAPL</name>
<sequence length="262" mass="29255">MHRLKAFPLPAGLKIQHWIQRVITLNASNAGMSSVKMEWTSSLLSRQNDVDRHLPQKELPSRCPSSNHLLQTALQSKPCFMNPNEITEWQEGGVIYHMKILAETRRNSESEGRKGIPLASLETLWAFPIPNEIYEETPKPNPSEIHVSSCWTTNVWLLYRPHMRLAYSLSNWGMDAVALQVQLDCHGAENVLPSAQSSSNARWLDGSEHVIYPALNGSDCVLAFSIALDLQPTTQQSKGQAQRRDCASKGGSLCSMLALKPQ</sequence>
<evidence type="ECO:0000313" key="1">
    <source>
        <dbReference type="EMBL" id="EOB01993.1"/>
    </source>
</evidence>
<accession>R0LNJ0</accession>
<reference evidence="2" key="1">
    <citation type="journal article" date="2013" name="Nat. Genet.">
        <title>The duck genome and transcriptome provide insight into an avian influenza virus reservoir species.</title>
        <authorList>
            <person name="Huang Y."/>
            <person name="Li Y."/>
            <person name="Burt D.W."/>
            <person name="Chen H."/>
            <person name="Zhang Y."/>
            <person name="Qian W."/>
            <person name="Kim H."/>
            <person name="Gan S."/>
            <person name="Zhao Y."/>
            <person name="Li J."/>
            <person name="Yi K."/>
            <person name="Feng H."/>
            <person name="Zhu P."/>
            <person name="Li B."/>
            <person name="Liu Q."/>
            <person name="Fairley S."/>
            <person name="Magor K.E."/>
            <person name="Du Z."/>
            <person name="Hu X."/>
            <person name="Goodman L."/>
            <person name="Tafer H."/>
            <person name="Vignal A."/>
            <person name="Lee T."/>
            <person name="Kim K.W."/>
            <person name="Sheng Z."/>
            <person name="An Y."/>
            <person name="Searle S."/>
            <person name="Herrero J."/>
            <person name="Groenen M.A."/>
            <person name="Crooijmans R.P."/>
            <person name="Faraut T."/>
            <person name="Cai Q."/>
            <person name="Webster R.G."/>
            <person name="Aldridge J.R."/>
            <person name="Warren W.C."/>
            <person name="Bartschat S."/>
            <person name="Kehr S."/>
            <person name="Marz M."/>
            <person name="Stadler P.F."/>
            <person name="Smith J."/>
            <person name="Kraus R.H."/>
            <person name="Zhao Y."/>
            <person name="Ren L."/>
            <person name="Fei J."/>
            <person name="Morisson M."/>
            <person name="Kaiser P."/>
            <person name="Griffin D.K."/>
            <person name="Rao M."/>
            <person name="Pitel F."/>
            <person name="Wang J."/>
            <person name="Li N."/>
        </authorList>
    </citation>
    <scope>NUCLEOTIDE SEQUENCE [LARGE SCALE GENOMIC DNA]</scope>
</reference>
<organism evidence="1 2">
    <name type="scientific">Anas platyrhynchos</name>
    <name type="common">Mallard</name>
    <name type="synonym">Anas boschas</name>
    <dbReference type="NCBI Taxonomy" id="8839"/>
    <lineage>
        <taxon>Eukaryota</taxon>
        <taxon>Metazoa</taxon>
        <taxon>Chordata</taxon>
        <taxon>Craniata</taxon>
        <taxon>Vertebrata</taxon>
        <taxon>Euteleostomi</taxon>
        <taxon>Archelosauria</taxon>
        <taxon>Archosauria</taxon>
        <taxon>Dinosauria</taxon>
        <taxon>Saurischia</taxon>
        <taxon>Theropoda</taxon>
        <taxon>Coelurosauria</taxon>
        <taxon>Aves</taxon>
        <taxon>Neognathae</taxon>
        <taxon>Galloanserae</taxon>
        <taxon>Anseriformes</taxon>
        <taxon>Anatidae</taxon>
        <taxon>Anatinae</taxon>
        <taxon>Anas</taxon>
    </lineage>
</organism>
<gene>
    <name evidence="1" type="ORF">Anapl_14391</name>
</gene>
<proteinExistence type="predicted"/>